<dbReference type="GeneID" id="94192449"/>
<evidence type="ECO:0000313" key="2">
    <source>
        <dbReference type="EMBL" id="GIX60966.1"/>
    </source>
</evidence>
<organism evidence="2 3">
    <name type="scientific">Babesia caballi</name>
    <dbReference type="NCBI Taxonomy" id="5871"/>
    <lineage>
        <taxon>Eukaryota</taxon>
        <taxon>Sar</taxon>
        <taxon>Alveolata</taxon>
        <taxon>Apicomplexa</taxon>
        <taxon>Aconoidasida</taxon>
        <taxon>Piroplasmida</taxon>
        <taxon>Babesiidae</taxon>
        <taxon>Babesia</taxon>
    </lineage>
</organism>
<protein>
    <submittedName>
        <fullName evidence="2">Iron-containing redox enzyme family protein</fullName>
    </submittedName>
</protein>
<evidence type="ECO:0000313" key="3">
    <source>
        <dbReference type="Proteomes" id="UP001497744"/>
    </source>
</evidence>
<evidence type="ECO:0000256" key="1">
    <source>
        <dbReference type="SAM" id="MobiDB-lite"/>
    </source>
</evidence>
<proteinExistence type="predicted"/>
<reference evidence="2 3" key="1">
    <citation type="submission" date="2021-06" db="EMBL/GenBank/DDBJ databases">
        <title>Genome sequence of Babesia caballi.</title>
        <authorList>
            <person name="Yamagishi J."/>
            <person name="Kidaka T."/>
            <person name="Ochi A."/>
        </authorList>
    </citation>
    <scope>NUCLEOTIDE SEQUENCE [LARGE SCALE GENOMIC DNA]</scope>
    <source>
        <strain evidence="2">USDA-D6B2</strain>
    </source>
</reference>
<dbReference type="AlphaFoldDB" id="A0AAV4LMB2"/>
<feature type="compositionally biased region" description="Basic and acidic residues" evidence="1">
    <location>
        <begin position="307"/>
        <end position="317"/>
    </location>
</feature>
<dbReference type="RefSeq" id="XP_067713037.1">
    <property type="nucleotide sequence ID" value="XM_067856936.1"/>
</dbReference>
<sequence length="474" mass="53334">MSSSLVAFRSFLRAFRSCASRFAAASFALASLLLFFGPLARLVLRALPPELAEQIQQPVPPRREQKVRAALPDDPRVDLPVVPRVPPELPVRGGLRLHPLAGDRVEPADLGDGALDAAGRALAEHDLAHRELLEVERVYARAPPQLVRGVQLEARRGVEDEQRQLLVPRAQRCHERRLPVDELRDVGVALARQQRLRQLPAVLEDGEVERRPPVRVLHVEVGAVLDQQVQALHSPLLGHRMRRRSSVGVLLVRIRALGQQRPHDGGLAQPRRLQEGARPYKLLPLQQVRIRVCQQLHRAHVAIRDRATHHVRQHEPSSPRPAGSVVEEDRQPRAVVLVGQERHAHPSVVDPVRVRTAFQKHLYALFVVGFAGYVERRLEVPDVRAPHVYLRAHLEQLLQVEGVAVFDAHRHWRQAALQRLRRLAQLQQQPDERGPAHFARLVQRALAAVVPDAHTRASAYQQIAHVHVIGLDCD</sequence>
<name>A0AAV4LMB2_BABCB</name>
<feature type="region of interest" description="Disordered" evidence="1">
    <location>
        <begin position="307"/>
        <end position="328"/>
    </location>
</feature>
<accession>A0AAV4LMB2</accession>
<keyword evidence="3" id="KW-1185">Reference proteome</keyword>
<comment type="caution">
    <text evidence="2">The sequence shown here is derived from an EMBL/GenBank/DDBJ whole genome shotgun (WGS) entry which is preliminary data.</text>
</comment>
<gene>
    <name evidence="2" type="ORF">BcabD6B2_04010</name>
</gene>
<dbReference type="EMBL" id="BPLF01000001">
    <property type="protein sequence ID" value="GIX60966.1"/>
    <property type="molecule type" value="Genomic_DNA"/>
</dbReference>
<dbReference type="Proteomes" id="UP001497744">
    <property type="component" value="Unassembled WGS sequence"/>
</dbReference>